<proteinExistence type="predicted"/>
<dbReference type="AlphaFoldDB" id="B4JLN6"/>
<evidence type="ECO:0000313" key="2">
    <source>
        <dbReference type="Proteomes" id="UP000001070"/>
    </source>
</evidence>
<dbReference type="Proteomes" id="UP000001070">
    <property type="component" value="Unassembled WGS sequence"/>
</dbReference>
<gene>
    <name evidence="1" type="primary">Dgri\GH24479</name>
    <name evidence="1" type="ORF">Dgri_GH24479</name>
</gene>
<dbReference type="PhylomeDB" id="B4JLN6"/>
<protein>
    <submittedName>
        <fullName evidence="1">GH24479</fullName>
    </submittedName>
</protein>
<keyword evidence="2" id="KW-1185">Reference proteome</keyword>
<reference evidence="1 2" key="1">
    <citation type="journal article" date="2007" name="Nature">
        <title>Evolution of genes and genomes on the Drosophila phylogeny.</title>
        <authorList>
            <consortium name="Drosophila 12 Genomes Consortium"/>
            <person name="Clark A.G."/>
            <person name="Eisen M.B."/>
            <person name="Smith D.R."/>
            <person name="Bergman C.M."/>
            <person name="Oliver B."/>
            <person name="Markow T.A."/>
            <person name="Kaufman T.C."/>
            <person name="Kellis M."/>
            <person name="Gelbart W."/>
            <person name="Iyer V.N."/>
            <person name="Pollard D.A."/>
            <person name="Sackton T.B."/>
            <person name="Larracuente A.M."/>
            <person name="Singh N.D."/>
            <person name="Abad J.P."/>
            <person name="Abt D.N."/>
            <person name="Adryan B."/>
            <person name="Aguade M."/>
            <person name="Akashi H."/>
            <person name="Anderson W.W."/>
            <person name="Aquadro C.F."/>
            <person name="Ardell D.H."/>
            <person name="Arguello R."/>
            <person name="Artieri C.G."/>
            <person name="Barbash D.A."/>
            <person name="Barker D."/>
            <person name="Barsanti P."/>
            <person name="Batterham P."/>
            <person name="Batzoglou S."/>
            <person name="Begun D."/>
            <person name="Bhutkar A."/>
            <person name="Blanco E."/>
            <person name="Bosak S.A."/>
            <person name="Bradley R.K."/>
            <person name="Brand A.D."/>
            <person name="Brent M.R."/>
            <person name="Brooks A.N."/>
            <person name="Brown R.H."/>
            <person name="Butlin R.K."/>
            <person name="Caggese C."/>
            <person name="Calvi B.R."/>
            <person name="Bernardo de Carvalho A."/>
            <person name="Caspi A."/>
            <person name="Castrezana S."/>
            <person name="Celniker S.E."/>
            <person name="Chang J.L."/>
            <person name="Chapple C."/>
            <person name="Chatterji S."/>
            <person name="Chinwalla A."/>
            <person name="Civetta A."/>
            <person name="Clifton S.W."/>
            <person name="Comeron J.M."/>
            <person name="Costello J.C."/>
            <person name="Coyne J.A."/>
            <person name="Daub J."/>
            <person name="David R.G."/>
            <person name="Delcher A.L."/>
            <person name="Delehaunty K."/>
            <person name="Do C.B."/>
            <person name="Ebling H."/>
            <person name="Edwards K."/>
            <person name="Eickbush T."/>
            <person name="Evans J.D."/>
            <person name="Filipski A."/>
            <person name="Findeiss S."/>
            <person name="Freyhult E."/>
            <person name="Fulton L."/>
            <person name="Fulton R."/>
            <person name="Garcia A.C."/>
            <person name="Gardiner A."/>
            <person name="Garfield D.A."/>
            <person name="Garvin B.E."/>
            <person name="Gibson G."/>
            <person name="Gilbert D."/>
            <person name="Gnerre S."/>
            <person name="Godfrey J."/>
            <person name="Good R."/>
            <person name="Gotea V."/>
            <person name="Gravely B."/>
            <person name="Greenberg A.J."/>
            <person name="Griffiths-Jones S."/>
            <person name="Gross S."/>
            <person name="Guigo R."/>
            <person name="Gustafson E.A."/>
            <person name="Haerty W."/>
            <person name="Hahn M.W."/>
            <person name="Halligan D.L."/>
            <person name="Halpern A.L."/>
            <person name="Halter G.M."/>
            <person name="Han M.V."/>
            <person name="Heger A."/>
            <person name="Hillier L."/>
            <person name="Hinrichs A.S."/>
            <person name="Holmes I."/>
            <person name="Hoskins R.A."/>
            <person name="Hubisz M.J."/>
            <person name="Hultmark D."/>
            <person name="Huntley M.A."/>
            <person name="Jaffe D.B."/>
            <person name="Jagadeeshan S."/>
            <person name="Jeck W.R."/>
            <person name="Johnson J."/>
            <person name="Jones C.D."/>
            <person name="Jordan W.C."/>
            <person name="Karpen G.H."/>
            <person name="Kataoka E."/>
            <person name="Keightley P.D."/>
            <person name="Kheradpour P."/>
            <person name="Kirkness E.F."/>
            <person name="Koerich L.B."/>
            <person name="Kristiansen K."/>
            <person name="Kudrna D."/>
            <person name="Kulathinal R.J."/>
            <person name="Kumar S."/>
            <person name="Kwok R."/>
            <person name="Lander E."/>
            <person name="Langley C.H."/>
            <person name="Lapoint R."/>
            <person name="Lazzaro B.P."/>
            <person name="Lee S.J."/>
            <person name="Levesque L."/>
            <person name="Li R."/>
            <person name="Lin C.F."/>
            <person name="Lin M.F."/>
            <person name="Lindblad-Toh K."/>
            <person name="Llopart A."/>
            <person name="Long M."/>
            <person name="Low L."/>
            <person name="Lozovsky E."/>
            <person name="Lu J."/>
            <person name="Luo M."/>
            <person name="Machado C.A."/>
            <person name="Makalowski W."/>
            <person name="Marzo M."/>
            <person name="Matsuda M."/>
            <person name="Matzkin L."/>
            <person name="McAllister B."/>
            <person name="McBride C.S."/>
            <person name="McKernan B."/>
            <person name="McKernan K."/>
            <person name="Mendez-Lago M."/>
            <person name="Minx P."/>
            <person name="Mollenhauer M.U."/>
            <person name="Montooth K."/>
            <person name="Mount S.M."/>
            <person name="Mu X."/>
            <person name="Myers E."/>
            <person name="Negre B."/>
            <person name="Newfeld S."/>
            <person name="Nielsen R."/>
            <person name="Noor M.A."/>
            <person name="O'Grady P."/>
            <person name="Pachter L."/>
            <person name="Papaceit M."/>
            <person name="Parisi M.J."/>
            <person name="Parisi M."/>
            <person name="Parts L."/>
            <person name="Pedersen J.S."/>
            <person name="Pesole G."/>
            <person name="Phillippy A.M."/>
            <person name="Ponting C.P."/>
            <person name="Pop M."/>
            <person name="Porcelli D."/>
            <person name="Powell J.R."/>
            <person name="Prohaska S."/>
            <person name="Pruitt K."/>
            <person name="Puig M."/>
            <person name="Quesneville H."/>
            <person name="Ram K.R."/>
            <person name="Rand D."/>
            <person name="Rasmussen M.D."/>
            <person name="Reed L.K."/>
            <person name="Reenan R."/>
            <person name="Reily A."/>
            <person name="Remington K.A."/>
            <person name="Rieger T.T."/>
            <person name="Ritchie M.G."/>
            <person name="Robin C."/>
            <person name="Rogers Y.H."/>
            <person name="Rohde C."/>
            <person name="Rozas J."/>
            <person name="Rubenfield M.J."/>
            <person name="Ruiz A."/>
            <person name="Russo S."/>
            <person name="Salzberg S.L."/>
            <person name="Sanchez-Gracia A."/>
            <person name="Saranga D.J."/>
            <person name="Sato H."/>
            <person name="Schaeffer S.W."/>
            <person name="Schatz M.C."/>
            <person name="Schlenke T."/>
            <person name="Schwartz R."/>
            <person name="Segarra C."/>
            <person name="Singh R.S."/>
            <person name="Sirot L."/>
            <person name="Sirota M."/>
            <person name="Sisneros N.B."/>
            <person name="Smith C.D."/>
            <person name="Smith T.F."/>
            <person name="Spieth J."/>
            <person name="Stage D.E."/>
            <person name="Stark A."/>
            <person name="Stephan W."/>
            <person name="Strausberg R.L."/>
            <person name="Strempel S."/>
            <person name="Sturgill D."/>
            <person name="Sutton G."/>
            <person name="Sutton G.G."/>
            <person name="Tao W."/>
            <person name="Teichmann S."/>
            <person name="Tobari Y.N."/>
            <person name="Tomimura Y."/>
            <person name="Tsolas J.M."/>
            <person name="Valente V.L."/>
            <person name="Venter E."/>
            <person name="Venter J.C."/>
            <person name="Vicario S."/>
            <person name="Vieira F.G."/>
            <person name="Vilella A.J."/>
            <person name="Villasante A."/>
            <person name="Walenz B."/>
            <person name="Wang J."/>
            <person name="Wasserman M."/>
            <person name="Watts T."/>
            <person name="Wilson D."/>
            <person name="Wilson R.K."/>
            <person name="Wing R.A."/>
            <person name="Wolfner M.F."/>
            <person name="Wong A."/>
            <person name="Wong G.K."/>
            <person name="Wu C.I."/>
            <person name="Wu G."/>
            <person name="Yamamoto D."/>
            <person name="Yang H.P."/>
            <person name="Yang S.P."/>
            <person name="Yorke J.A."/>
            <person name="Yoshida K."/>
            <person name="Zdobnov E."/>
            <person name="Zhang P."/>
            <person name="Zhang Y."/>
            <person name="Zimin A.V."/>
            <person name="Baldwin J."/>
            <person name="Abdouelleil A."/>
            <person name="Abdulkadir J."/>
            <person name="Abebe A."/>
            <person name="Abera B."/>
            <person name="Abreu J."/>
            <person name="Acer S.C."/>
            <person name="Aftuck L."/>
            <person name="Alexander A."/>
            <person name="An P."/>
            <person name="Anderson E."/>
            <person name="Anderson S."/>
            <person name="Arachi H."/>
            <person name="Azer M."/>
            <person name="Bachantsang P."/>
            <person name="Barry A."/>
            <person name="Bayul T."/>
            <person name="Berlin A."/>
            <person name="Bessette D."/>
            <person name="Bloom T."/>
            <person name="Blye J."/>
            <person name="Boguslavskiy L."/>
            <person name="Bonnet C."/>
            <person name="Boukhgalter B."/>
            <person name="Bourzgui I."/>
            <person name="Brown A."/>
            <person name="Cahill P."/>
            <person name="Channer S."/>
            <person name="Cheshatsang Y."/>
            <person name="Chuda L."/>
            <person name="Citroen M."/>
            <person name="Collymore A."/>
            <person name="Cooke P."/>
            <person name="Costello M."/>
            <person name="D'Aco K."/>
            <person name="Daza R."/>
            <person name="De Haan G."/>
            <person name="DeGray S."/>
            <person name="DeMaso C."/>
            <person name="Dhargay N."/>
            <person name="Dooley K."/>
            <person name="Dooley E."/>
            <person name="Doricent M."/>
            <person name="Dorje P."/>
            <person name="Dorjee K."/>
            <person name="Dupes A."/>
            <person name="Elong R."/>
            <person name="Falk J."/>
            <person name="Farina A."/>
            <person name="Faro S."/>
            <person name="Ferguson D."/>
            <person name="Fisher S."/>
            <person name="Foley C.D."/>
            <person name="Franke A."/>
            <person name="Friedrich D."/>
            <person name="Gadbois L."/>
            <person name="Gearin G."/>
            <person name="Gearin C.R."/>
            <person name="Giannoukos G."/>
            <person name="Goode T."/>
            <person name="Graham J."/>
            <person name="Grandbois E."/>
            <person name="Grewal S."/>
            <person name="Gyaltsen K."/>
            <person name="Hafez N."/>
            <person name="Hagos B."/>
            <person name="Hall J."/>
            <person name="Henson C."/>
            <person name="Hollinger A."/>
            <person name="Honan T."/>
            <person name="Huard M.D."/>
            <person name="Hughes L."/>
            <person name="Hurhula B."/>
            <person name="Husby M.E."/>
            <person name="Kamat A."/>
            <person name="Kanga B."/>
            <person name="Kashin S."/>
            <person name="Khazanovich D."/>
            <person name="Kisner P."/>
            <person name="Lance K."/>
            <person name="Lara M."/>
            <person name="Lee W."/>
            <person name="Lennon N."/>
            <person name="Letendre F."/>
            <person name="LeVine R."/>
            <person name="Lipovsky A."/>
            <person name="Liu X."/>
            <person name="Liu J."/>
            <person name="Liu S."/>
            <person name="Lokyitsang T."/>
            <person name="Lokyitsang Y."/>
            <person name="Lubonja R."/>
            <person name="Lui A."/>
            <person name="MacDonald P."/>
            <person name="Magnisalis V."/>
            <person name="Maru K."/>
            <person name="Matthews C."/>
            <person name="McCusker W."/>
            <person name="McDonough S."/>
            <person name="Mehta T."/>
            <person name="Meldrim J."/>
            <person name="Meneus L."/>
            <person name="Mihai O."/>
            <person name="Mihalev A."/>
            <person name="Mihova T."/>
            <person name="Mittelman R."/>
            <person name="Mlenga V."/>
            <person name="Montmayeur A."/>
            <person name="Mulrain L."/>
            <person name="Navidi A."/>
            <person name="Naylor J."/>
            <person name="Negash T."/>
            <person name="Nguyen T."/>
            <person name="Nguyen N."/>
            <person name="Nicol R."/>
            <person name="Norbu C."/>
            <person name="Norbu N."/>
            <person name="Novod N."/>
            <person name="O'Neill B."/>
            <person name="Osman S."/>
            <person name="Markiewicz E."/>
            <person name="Oyono O.L."/>
            <person name="Patti C."/>
            <person name="Phunkhang P."/>
            <person name="Pierre F."/>
            <person name="Priest M."/>
            <person name="Raghuraman S."/>
            <person name="Rege F."/>
            <person name="Reyes R."/>
            <person name="Rise C."/>
            <person name="Rogov P."/>
            <person name="Ross K."/>
            <person name="Ryan E."/>
            <person name="Settipalli S."/>
            <person name="Shea T."/>
            <person name="Sherpa N."/>
            <person name="Shi L."/>
            <person name="Shih D."/>
            <person name="Sparrow T."/>
            <person name="Spaulding J."/>
            <person name="Stalker J."/>
            <person name="Stange-Thomann N."/>
            <person name="Stavropoulos S."/>
            <person name="Stone C."/>
            <person name="Strader C."/>
            <person name="Tesfaye S."/>
            <person name="Thomson T."/>
            <person name="Thoulutsang Y."/>
            <person name="Thoulutsang D."/>
            <person name="Topham K."/>
            <person name="Topping I."/>
            <person name="Tsamla T."/>
            <person name="Vassiliev H."/>
            <person name="Vo A."/>
            <person name="Wangchuk T."/>
            <person name="Wangdi T."/>
            <person name="Weiand M."/>
            <person name="Wilkinson J."/>
            <person name="Wilson A."/>
            <person name="Yadav S."/>
            <person name="Young G."/>
            <person name="Yu Q."/>
            <person name="Zembek L."/>
            <person name="Zhong D."/>
            <person name="Zimmer A."/>
            <person name="Zwirko Z."/>
            <person name="Jaffe D.B."/>
            <person name="Alvarez P."/>
            <person name="Brockman W."/>
            <person name="Butler J."/>
            <person name="Chin C."/>
            <person name="Gnerre S."/>
            <person name="Grabherr M."/>
            <person name="Kleber M."/>
            <person name="Mauceli E."/>
            <person name="MacCallum I."/>
        </authorList>
    </citation>
    <scope>NUCLEOTIDE SEQUENCE [LARGE SCALE GENOMIC DNA]</scope>
    <source>
        <strain evidence="2">Tucson 15287-2541.00</strain>
    </source>
</reference>
<dbReference type="OrthoDB" id="7786950at2759"/>
<dbReference type="OMA" id="AQFWACQ"/>
<dbReference type="InParanoid" id="B4JLN6"/>
<sequence length="633" mass="71591">MLSHIEEDVPELLMQRNTVAYCSQLHVKQTKSSLLLSRQLKFYEFRKKVLLHHIDLRDSGLMQLATELLTYSGPIHSFLIRDDVTMDISSDSTSYSMLHAVEDLPLSIGKYVWLNEEVYLLLRCWHKLLVLQRPKLDGAPFLLIAQFDNLQDYRLVRSPIKYQAHVELHFTNGKRLRTNFQTANTAETPAPTGSAHTVDGFHRLLARVHYARAELQAQRVQTELDFGRARDRLAFGVPGQRSPLLEEKQLLRRCGDLWTRICGDCLVLGTLLTNATGNNRCSTLHALRPLLCCLPAGCGLNYAHRLYELPMQSDGQSPEDYDGFAQFGACYEEHSAHSNGFNWPPAASIVHKLAPESSSVLLLRLQLDDLMALEEIQLLVTYELHAADANDVRQLQLQVATIKVGQLLQQQSLHVPSFGAATLHQDFLAVIMAQTAHCALRLQFQGVEQQTQFEQLLIGKWGYVATMVPQTDQQQQPTKQQQEQEQQGLEAAQLLDDFVFDNRSHSGSCGLTPTGAHHCIFYNRSSEVLLLHNEPGQHWHLFARSQTQLGLLLRRLQQDLLQLHCNLSLLRLEHEAECRRPANAALLLESALRDELQARAELFQAPAASTASKQRRLHQLEMANDLLISVISS</sequence>
<name>B4JLN6_DROGR</name>
<dbReference type="FunCoup" id="B4JLN6">
    <property type="interactions" value="14"/>
</dbReference>
<dbReference type="EMBL" id="CH916371">
    <property type="protein sequence ID" value="EDV91647.1"/>
    <property type="molecule type" value="Genomic_DNA"/>
</dbReference>
<accession>B4JLN6</accession>
<dbReference type="eggNOG" id="ENOG502RW0I">
    <property type="taxonomic scope" value="Eukaryota"/>
</dbReference>
<evidence type="ECO:0000313" key="1">
    <source>
        <dbReference type="EMBL" id="EDV91647.1"/>
    </source>
</evidence>
<dbReference type="KEGG" id="dgr:6566231"/>
<organism evidence="2">
    <name type="scientific">Drosophila grimshawi</name>
    <name type="common">Hawaiian fruit fly</name>
    <name type="synonym">Idiomyia grimshawi</name>
    <dbReference type="NCBI Taxonomy" id="7222"/>
    <lineage>
        <taxon>Eukaryota</taxon>
        <taxon>Metazoa</taxon>
        <taxon>Ecdysozoa</taxon>
        <taxon>Arthropoda</taxon>
        <taxon>Hexapoda</taxon>
        <taxon>Insecta</taxon>
        <taxon>Pterygota</taxon>
        <taxon>Neoptera</taxon>
        <taxon>Endopterygota</taxon>
        <taxon>Diptera</taxon>
        <taxon>Brachycera</taxon>
        <taxon>Muscomorpha</taxon>
        <taxon>Ephydroidea</taxon>
        <taxon>Drosophilidae</taxon>
        <taxon>Drosophila</taxon>
        <taxon>Hawaiian Drosophila</taxon>
    </lineage>
</organism>
<dbReference type="HOGENOM" id="CLU_441647_0_0_1"/>